<dbReference type="CDD" id="cd10548">
    <property type="entry name" value="cupin_CDO"/>
    <property type="match status" value="1"/>
</dbReference>
<dbReference type="InterPro" id="IPR010300">
    <property type="entry name" value="CDO_1"/>
</dbReference>
<keyword evidence="3 8" id="KW-0223">Dioxygenase</keyword>
<evidence type="ECO:0000313" key="9">
    <source>
        <dbReference type="Proteomes" id="UP000675781"/>
    </source>
</evidence>
<dbReference type="InterPro" id="IPR011051">
    <property type="entry name" value="RmlC_Cupin_sf"/>
</dbReference>
<keyword evidence="4" id="KW-0560">Oxidoreductase</keyword>
<protein>
    <submittedName>
        <fullName evidence="8">Cysteine dioxygenase family protein</fullName>
    </submittedName>
</protein>
<dbReference type="PANTHER" id="PTHR12918">
    <property type="entry name" value="CYSTEINE DIOXYGENASE"/>
    <property type="match status" value="1"/>
</dbReference>
<dbReference type="Pfam" id="PF05995">
    <property type="entry name" value="CDO_I"/>
    <property type="match status" value="1"/>
</dbReference>
<evidence type="ECO:0000256" key="4">
    <source>
        <dbReference type="ARBA" id="ARBA00023002"/>
    </source>
</evidence>
<dbReference type="EMBL" id="JAGSOG010000337">
    <property type="protein sequence ID" value="MBR7838841.1"/>
    <property type="molecule type" value="Genomic_DNA"/>
</dbReference>
<keyword evidence="2 7" id="KW-0479">Metal-binding</keyword>
<dbReference type="AlphaFoldDB" id="A0A941IW99"/>
<dbReference type="GO" id="GO:0016702">
    <property type="term" value="F:oxidoreductase activity, acting on single donors with incorporation of molecular oxygen, incorporation of two atoms of oxygen"/>
    <property type="evidence" value="ECO:0007669"/>
    <property type="project" value="InterPro"/>
</dbReference>
<evidence type="ECO:0000256" key="1">
    <source>
        <dbReference type="ARBA" id="ARBA00006622"/>
    </source>
</evidence>
<sequence length="181" mass="19648">MISAIAVLPRTGELIDAVAHAVGEESPGDPQLLTAERIAVVLRKFLHDPDLLTPEQQEPDAAHYRQHVLYVEPSARFSLVALVWLPGQQTPIHDHTTWCVAGTYRGCEQETSYQPENSTLKPVATNFHPVGAVSALAPPGDIHRVRNCGSELAISIHVYGTDVAAHGGSIRRCYLEPSSMA</sequence>
<feature type="binding site" evidence="7">
    <location>
        <position position="143"/>
    </location>
    <ligand>
        <name>Fe cation</name>
        <dbReference type="ChEBI" id="CHEBI:24875"/>
        <note>catalytic</note>
    </ligand>
</feature>
<keyword evidence="9" id="KW-1185">Reference proteome</keyword>
<reference evidence="8" key="1">
    <citation type="submission" date="2021-04" db="EMBL/GenBank/DDBJ databases">
        <title>Genome based classification of Actinospica acidithermotolerans sp. nov., an actinobacterium isolated from an Indonesian hot spring.</title>
        <authorList>
            <person name="Kusuma A.B."/>
            <person name="Putra K.E."/>
            <person name="Nafisah S."/>
            <person name="Loh J."/>
            <person name="Nouioui I."/>
            <person name="Goodfellow M."/>
        </authorList>
    </citation>
    <scope>NUCLEOTIDE SEQUENCE</scope>
    <source>
        <strain evidence="8">CSCA 57</strain>
    </source>
</reference>
<dbReference type="PANTHER" id="PTHR12918:SF1">
    <property type="entry name" value="CYSTEINE DIOXYGENASE TYPE 1"/>
    <property type="match status" value="1"/>
</dbReference>
<feature type="binding site" evidence="7">
    <location>
        <position position="93"/>
    </location>
    <ligand>
        <name>Fe cation</name>
        <dbReference type="ChEBI" id="CHEBI:24875"/>
        <note>catalytic</note>
    </ligand>
</feature>
<evidence type="ECO:0000256" key="5">
    <source>
        <dbReference type="ARBA" id="ARBA00023004"/>
    </source>
</evidence>
<proteinExistence type="inferred from homology"/>
<organism evidence="8 9">
    <name type="scientific">Actinospica durhamensis</name>
    <dbReference type="NCBI Taxonomy" id="1508375"/>
    <lineage>
        <taxon>Bacteria</taxon>
        <taxon>Bacillati</taxon>
        <taxon>Actinomycetota</taxon>
        <taxon>Actinomycetes</taxon>
        <taxon>Catenulisporales</taxon>
        <taxon>Actinospicaceae</taxon>
        <taxon>Actinospica</taxon>
    </lineage>
</organism>
<dbReference type="Proteomes" id="UP000675781">
    <property type="component" value="Unassembled WGS sequence"/>
</dbReference>
<keyword evidence="5 7" id="KW-0408">Iron</keyword>
<dbReference type="Gene3D" id="2.60.120.10">
    <property type="entry name" value="Jelly Rolls"/>
    <property type="match status" value="1"/>
</dbReference>
<gene>
    <name evidence="8" type="ORF">KDL01_36575</name>
</gene>
<dbReference type="GO" id="GO:0008198">
    <property type="term" value="F:ferrous iron binding"/>
    <property type="evidence" value="ECO:0007669"/>
    <property type="project" value="TreeGrafter"/>
</dbReference>
<dbReference type="InterPro" id="IPR014710">
    <property type="entry name" value="RmlC-like_jellyroll"/>
</dbReference>
<evidence type="ECO:0000256" key="7">
    <source>
        <dbReference type="PIRSR" id="PIRSR610300-51"/>
    </source>
</evidence>
<feature type="binding site" evidence="7">
    <location>
        <position position="95"/>
    </location>
    <ligand>
        <name>Fe cation</name>
        <dbReference type="ChEBI" id="CHEBI:24875"/>
        <note>catalytic</note>
    </ligand>
</feature>
<comment type="similarity">
    <text evidence="1">Belongs to the cysteine dioxygenase family.</text>
</comment>
<evidence type="ECO:0000256" key="3">
    <source>
        <dbReference type="ARBA" id="ARBA00022964"/>
    </source>
</evidence>
<evidence type="ECO:0000313" key="8">
    <source>
        <dbReference type="EMBL" id="MBR7838841.1"/>
    </source>
</evidence>
<dbReference type="SUPFAM" id="SSF51182">
    <property type="entry name" value="RmlC-like cupins"/>
    <property type="match status" value="1"/>
</dbReference>
<evidence type="ECO:0000256" key="2">
    <source>
        <dbReference type="ARBA" id="ARBA00022723"/>
    </source>
</evidence>
<comment type="caution">
    <text evidence="8">The sequence shown here is derived from an EMBL/GenBank/DDBJ whole genome shotgun (WGS) entry which is preliminary data.</text>
</comment>
<keyword evidence="6" id="KW-0883">Thioether bond</keyword>
<name>A0A941IW99_9ACTN</name>
<evidence type="ECO:0000256" key="6">
    <source>
        <dbReference type="PIRSR" id="PIRSR610300-50"/>
    </source>
</evidence>
<accession>A0A941IW99</accession>
<dbReference type="RefSeq" id="WP_212533291.1">
    <property type="nucleotide sequence ID" value="NZ_JAGSOG010000337.1"/>
</dbReference>
<feature type="cross-link" description="3'-(S-cysteinyl)-tyrosine (Cys-Tyr)" evidence="6">
    <location>
        <begin position="99"/>
        <end position="159"/>
    </location>
</feature>